<evidence type="ECO:0000313" key="2">
    <source>
        <dbReference type="EMBL" id="TJZ74216.1"/>
    </source>
</evidence>
<evidence type="ECO:0000256" key="1">
    <source>
        <dbReference type="ARBA" id="ARBA00006018"/>
    </source>
</evidence>
<comment type="similarity">
    <text evidence="1">Belongs to the HupF/HypC family.</text>
</comment>
<dbReference type="SUPFAM" id="SSF159127">
    <property type="entry name" value="HupF/HypC-like"/>
    <property type="match status" value="1"/>
</dbReference>
<dbReference type="PROSITE" id="PS01097">
    <property type="entry name" value="HUPF_HYPC"/>
    <property type="match status" value="1"/>
</dbReference>
<dbReference type="GO" id="GO:0005506">
    <property type="term" value="F:iron ion binding"/>
    <property type="evidence" value="ECO:0007669"/>
    <property type="project" value="TreeGrafter"/>
</dbReference>
<dbReference type="OrthoDB" id="9806017at2"/>
<dbReference type="FunFam" id="2.30.30.140:FF:000022">
    <property type="entry name" value="Hydrogenase assembly chaperone HybG"/>
    <property type="match status" value="1"/>
</dbReference>
<dbReference type="PRINTS" id="PR00445">
    <property type="entry name" value="HUPFHYPC"/>
</dbReference>
<proteinExistence type="inferred from homology"/>
<dbReference type="AlphaFoldDB" id="A0A4U0PZV4"/>
<evidence type="ECO:0000313" key="3">
    <source>
        <dbReference type="Proteomes" id="UP000310016"/>
    </source>
</evidence>
<dbReference type="Pfam" id="PF01455">
    <property type="entry name" value="HupF_HypC"/>
    <property type="match status" value="1"/>
</dbReference>
<dbReference type="PANTHER" id="PTHR35177:SF2">
    <property type="entry name" value="HYDROGENASE MATURATION FACTOR HYBG"/>
    <property type="match status" value="1"/>
</dbReference>
<dbReference type="NCBIfam" id="TIGR00074">
    <property type="entry name" value="hypC_hupF"/>
    <property type="match status" value="1"/>
</dbReference>
<dbReference type="GO" id="GO:0051604">
    <property type="term" value="P:protein maturation"/>
    <property type="evidence" value="ECO:0007669"/>
    <property type="project" value="TreeGrafter"/>
</dbReference>
<accession>A0A4U0PZV4</accession>
<dbReference type="InterPro" id="IPR001109">
    <property type="entry name" value="Hydrogenase_HupF/HypC"/>
</dbReference>
<gene>
    <name evidence="2" type="ORF">FAZ21_07970</name>
</gene>
<dbReference type="InterPro" id="IPR019812">
    <property type="entry name" value="Hydgase_assmbl_chp_CS"/>
</dbReference>
<name>A0A4U0PZV4_9NEIS</name>
<organism evidence="2 3">
    <name type="scientific">Chitiniphilus eburneus</name>
    <dbReference type="NCBI Taxonomy" id="2571148"/>
    <lineage>
        <taxon>Bacteria</taxon>
        <taxon>Pseudomonadati</taxon>
        <taxon>Pseudomonadota</taxon>
        <taxon>Betaproteobacteria</taxon>
        <taxon>Neisseriales</taxon>
        <taxon>Chitinibacteraceae</taxon>
        <taxon>Chitiniphilus</taxon>
    </lineage>
</organism>
<keyword evidence="3" id="KW-1185">Reference proteome</keyword>
<dbReference type="GO" id="GO:1902670">
    <property type="term" value="F:carbon dioxide binding"/>
    <property type="evidence" value="ECO:0007669"/>
    <property type="project" value="TreeGrafter"/>
</dbReference>
<protein>
    <submittedName>
        <fullName evidence="2">HypC/HybG/HupF family hydrogenase formation chaperone</fullName>
    </submittedName>
</protein>
<dbReference type="Gene3D" id="2.30.30.140">
    <property type="match status" value="1"/>
</dbReference>
<reference evidence="2 3" key="1">
    <citation type="submission" date="2019-04" db="EMBL/GenBank/DDBJ databases">
        <title>Chitiniphilus eburnea sp. nov., a novel chitinolytic bacterium isolated from aquaculture sludge.</title>
        <authorList>
            <person name="Sheng M."/>
        </authorList>
    </citation>
    <scope>NUCLEOTIDE SEQUENCE [LARGE SCALE GENOMIC DNA]</scope>
    <source>
        <strain evidence="2 3">HX-2-15</strain>
    </source>
</reference>
<dbReference type="PANTHER" id="PTHR35177">
    <property type="entry name" value="HYDROGENASE MATURATION FACTOR HYBG"/>
    <property type="match status" value="1"/>
</dbReference>
<sequence>MCLAIPARVTELLEGDQARIELGGVHKVVSIALVEEVAVGDYLIVHVGYAIGKLDPEEAEQTLALFATMARADPTNPTPYL</sequence>
<dbReference type="Proteomes" id="UP000310016">
    <property type="component" value="Unassembled WGS sequence"/>
</dbReference>
<dbReference type="RefSeq" id="WP_136772740.1">
    <property type="nucleotide sequence ID" value="NZ_CP156074.1"/>
</dbReference>
<dbReference type="EMBL" id="SUMF01000006">
    <property type="protein sequence ID" value="TJZ74216.1"/>
    <property type="molecule type" value="Genomic_DNA"/>
</dbReference>
<comment type="caution">
    <text evidence="2">The sequence shown here is derived from an EMBL/GenBank/DDBJ whole genome shotgun (WGS) entry which is preliminary data.</text>
</comment>